<dbReference type="InterPro" id="IPR035472">
    <property type="entry name" value="RpiR-like_SIS"/>
</dbReference>
<dbReference type="eggNOG" id="COG4821">
    <property type="taxonomic scope" value="Bacteria"/>
</dbReference>
<dbReference type="GO" id="GO:0097367">
    <property type="term" value="F:carbohydrate derivative binding"/>
    <property type="evidence" value="ECO:0007669"/>
    <property type="project" value="InterPro"/>
</dbReference>
<proteinExistence type="predicted"/>
<sequence length="245" mass="26217">MISASVFVEAALDAVKQVEGTQLDVIREAGKRLAEVIVNGGVVHIFGTGHSKAFAMEMSNRAGGLVPMHMMSIDDLWRSKNAPDDIHDPSIERDPAVAHDLLQLYDIRPEDGVIIVSNSGRNGALVEMALLMKQRGLPLICVTSLAHTQSVTSRHPSGKRLFEVADVVIDNCGPIGDALLEAPELATRVCSISSVTGAVIAQCLTAEITRNLIEAGVEVPILMSANVDGADEFNQRLTARYAGRI</sequence>
<name>T0BX61_ALIAG</name>
<accession>T0BX61</accession>
<evidence type="ECO:0000313" key="2">
    <source>
        <dbReference type="Proteomes" id="UP000829401"/>
    </source>
</evidence>
<dbReference type="Proteomes" id="UP000829401">
    <property type="component" value="Chromosome"/>
</dbReference>
<accession>A0A9E6ZFY7</accession>
<evidence type="ECO:0000313" key="1">
    <source>
        <dbReference type="EMBL" id="UNO48437.1"/>
    </source>
</evidence>
<dbReference type="RefSeq" id="WP_021296870.1">
    <property type="nucleotide sequence ID" value="NZ_AURB01000137.1"/>
</dbReference>
<dbReference type="Gene3D" id="3.40.50.10490">
    <property type="entry name" value="Glucose-6-phosphate isomerase like protein, domain 1"/>
    <property type="match status" value="1"/>
</dbReference>
<dbReference type="InterPro" id="IPR050099">
    <property type="entry name" value="SIS_GmhA/DiaA_subfam"/>
</dbReference>
<dbReference type="InterPro" id="IPR046348">
    <property type="entry name" value="SIS_dom_sf"/>
</dbReference>
<reference evidence="2" key="1">
    <citation type="journal article" date="2022" name="G3 (Bethesda)">
        <title>Unveiling the complete genome sequence of Alicyclobacillus acidoterrestris DSM 3922T, a taint-producing strain.</title>
        <authorList>
            <person name="Leonardo I.C."/>
            <person name="Barreto Crespo M.T."/>
            <person name="Gaspar F.B."/>
        </authorList>
    </citation>
    <scope>NUCLEOTIDE SEQUENCE [LARGE SCALE GENOMIC DNA]</scope>
    <source>
        <strain evidence="2">DSM 3922</strain>
    </source>
</reference>
<dbReference type="EMBL" id="CP080467">
    <property type="protein sequence ID" value="UNO48437.1"/>
    <property type="molecule type" value="Genomic_DNA"/>
</dbReference>
<gene>
    <name evidence="1" type="ORF">K1I37_17500</name>
</gene>
<protein>
    <submittedName>
        <fullName evidence="1">SIS domain-containing protein</fullName>
    </submittedName>
</protein>
<keyword evidence="2" id="KW-1185">Reference proteome</keyword>
<dbReference type="KEGG" id="aaco:K1I37_17500"/>
<dbReference type="InterPro" id="IPR001347">
    <property type="entry name" value="SIS_dom"/>
</dbReference>
<dbReference type="PROSITE" id="PS51464">
    <property type="entry name" value="SIS"/>
    <property type="match status" value="1"/>
</dbReference>
<dbReference type="GO" id="GO:1901135">
    <property type="term" value="P:carbohydrate derivative metabolic process"/>
    <property type="evidence" value="ECO:0007669"/>
    <property type="project" value="InterPro"/>
</dbReference>
<dbReference type="Pfam" id="PF13580">
    <property type="entry name" value="SIS_2"/>
    <property type="match status" value="1"/>
</dbReference>
<dbReference type="SUPFAM" id="SSF53697">
    <property type="entry name" value="SIS domain"/>
    <property type="match status" value="1"/>
</dbReference>
<dbReference type="PANTHER" id="PTHR30390">
    <property type="entry name" value="SEDOHEPTULOSE 7-PHOSPHATE ISOMERASE / DNAA INITIATOR-ASSOCIATING FACTOR FOR REPLICATION INITIATION"/>
    <property type="match status" value="1"/>
</dbReference>
<dbReference type="STRING" id="1356854.N007_09045"/>
<dbReference type="AlphaFoldDB" id="T0BX61"/>
<dbReference type="PANTHER" id="PTHR30390:SF7">
    <property type="entry name" value="PHOSPHOHEPTOSE ISOMERASE"/>
    <property type="match status" value="1"/>
</dbReference>
<dbReference type="CDD" id="cd05013">
    <property type="entry name" value="SIS_RpiR"/>
    <property type="match status" value="1"/>
</dbReference>
<dbReference type="OrthoDB" id="9805185at2"/>
<dbReference type="NCBIfam" id="NF002805">
    <property type="entry name" value="PRK02947.1"/>
    <property type="match status" value="1"/>
</dbReference>
<organism evidence="1 2">
    <name type="scientific">Alicyclobacillus acidoterrestris (strain ATCC 49025 / DSM 3922 / CIP 106132 / NCIMB 13137 / GD3B)</name>
    <dbReference type="NCBI Taxonomy" id="1356854"/>
    <lineage>
        <taxon>Bacteria</taxon>
        <taxon>Bacillati</taxon>
        <taxon>Bacillota</taxon>
        <taxon>Bacilli</taxon>
        <taxon>Bacillales</taxon>
        <taxon>Alicyclobacillaceae</taxon>
        <taxon>Alicyclobacillus</taxon>
    </lineage>
</organism>